<sequence>MNGRPCRPTAGGPGAALEERPVRLPSDHADRMRRARLSLEGLSLGDAFGERFFLPPALAESLVEKRVLPAPPWHYTDDTVMALSIVETLEIHGAIDQETLAERFSRKYRADPGRGYGGMAHRILREIGK</sequence>
<evidence type="ECO:0008006" key="2">
    <source>
        <dbReference type="Google" id="ProtNLM"/>
    </source>
</evidence>
<protein>
    <recommendedName>
        <fullName evidence="2">ADP-ribosylglycohydrolase</fullName>
    </recommendedName>
</protein>
<dbReference type="Pfam" id="PF03747">
    <property type="entry name" value="ADP_ribosyl_GH"/>
    <property type="match status" value="1"/>
</dbReference>
<name>X0SRY2_9ZZZZ</name>
<evidence type="ECO:0000313" key="1">
    <source>
        <dbReference type="EMBL" id="GAF77901.1"/>
    </source>
</evidence>
<dbReference type="SUPFAM" id="SSF101478">
    <property type="entry name" value="ADP-ribosylglycohydrolase"/>
    <property type="match status" value="1"/>
</dbReference>
<dbReference type="InterPro" id="IPR036705">
    <property type="entry name" value="Ribosyl_crysJ1_sf"/>
</dbReference>
<reference evidence="1" key="1">
    <citation type="journal article" date="2014" name="Front. Microbiol.">
        <title>High frequency of phylogenetically diverse reductive dehalogenase-homologous genes in deep subseafloor sedimentary metagenomes.</title>
        <authorList>
            <person name="Kawai M."/>
            <person name="Futagami T."/>
            <person name="Toyoda A."/>
            <person name="Takaki Y."/>
            <person name="Nishi S."/>
            <person name="Hori S."/>
            <person name="Arai W."/>
            <person name="Tsubouchi T."/>
            <person name="Morono Y."/>
            <person name="Uchiyama I."/>
            <person name="Ito T."/>
            <person name="Fujiyama A."/>
            <person name="Inagaki F."/>
            <person name="Takami H."/>
        </authorList>
    </citation>
    <scope>NUCLEOTIDE SEQUENCE</scope>
    <source>
        <strain evidence="1">Expedition CK06-06</strain>
    </source>
</reference>
<organism evidence="1">
    <name type="scientific">marine sediment metagenome</name>
    <dbReference type="NCBI Taxonomy" id="412755"/>
    <lineage>
        <taxon>unclassified sequences</taxon>
        <taxon>metagenomes</taxon>
        <taxon>ecological metagenomes</taxon>
    </lineage>
</organism>
<accession>X0SRY2</accession>
<dbReference type="AlphaFoldDB" id="X0SRY2"/>
<dbReference type="EMBL" id="BARS01005734">
    <property type="protein sequence ID" value="GAF77901.1"/>
    <property type="molecule type" value="Genomic_DNA"/>
</dbReference>
<dbReference type="Gene3D" id="1.10.4080.10">
    <property type="entry name" value="ADP-ribosylation/Crystallin J1"/>
    <property type="match status" value="1"/>
</dbReference>
<gene>
    <name evidence="1" type="ORF">S01H1_11252</name>
</gene>
<dbReference type="InterPro" id="IPR005502">
    <property type="entry name" value="Ribosyl_crysJ1"/>
</dbReference>
<proteinExistence type="predicted"/>
<feature type="non-terminal residue" evidence="1">
    <location>
        <position position="129"/>
    </location>
</feature>
<comment type="caution">
    <text evidence="1">The sequence shown here is derived from an EMBL/GenBank/DDBJ whole genome shotgun (WGS) entry which is preliminary data.</text>
</comment>